<proteinExistence type="predicted"/>
<dbReference type="EMBL" id="BJHV01000003">
    <property type="protein sequence ID" value="GDY49344.1"/>
    <property type="molecule type" value="Genomic_DNA"/>
</dbReference>
<evidence type="ECO:0000313" key="2">
    <source>
        <dbReference type="Proteomes" id="UP000299290"/>
    </source>
</evidence>
<dbReference type="Proteomes" id="UP000299290">
    <property type="component" value="Unassembled WGS sequence"/>
</dbReference>
<gene>
    <name evidence="1" type="ORF">SANT12839_102260</name>
</gene>
<protein>
    <submittedName>
        <fullName evidence="1">Uncharacterized protein</fullName>
    </submittedName>
</protein>
<organism evidence="1 2">
    <name type="scientific">Streptomyces antimycoticus</name>
    <dbReference type="NCBI Taxonomy" id="68175"/>
    <lineage>
        <taxon>Bacteria</taxon>
        <taxon>Bacillati</taxon>
        <taxon>Actinomycetota</taxon>
        <taxon>Actinomycetes</taxon>
        <taxon>Kitasatosporales</taxon>
        <taxon>Streptomycetaceae</taxon>
        <taxon>Streptomyces</taxon>
        <taxon>Streptomyces violaceusniger group</taxon>
    </lineage>
</organism>
<keyword evidence="2" id="KW-1185">Reference proteome</keyword>
<name>A0A4D4KMC3_9ACTN</name>
<comment type="caution">
    <text evidence="1">The sequence shown here is derived from an EMBL/GenBank/DDBJ whole genome shotgun (WGS) entry which is preliminary data.</text>
</comment>
<dbReference type="RefSeq" id="WP_137970667.1">
    <property type="nucleotide sequence ID" value="NZ_BJHV01000003.1"/>
</dbReference>
<evidence type="ECO:0000313" key="1">
    <source>
        <dbReference type="EMBL" id="GDY49344.1"/>
    </source>
</evidence>
<sequence>MPVYLARNGTGDVTQELEAPTIDDAVARAAAGGAHLAWPSTAAAASAELDQLARALTDRGVPTQRHDTGLVLCDPSDTAGIHVRTTRHAPHALYLITATAVVPFTHAASVLAYLQPAIAAAARSCDGCHAEPGEPCLPNCLPDPSTA</sequence>
<reference evidence="1 2" key="1">
    <citation type="journal article" date="2020" name="Int. J. Syst. Evol. Microbiol.">
        <title>Reclassification of Streptomyces castelarensis and Streptomyces sporoclivatus as later heterotypic synonyms of Streptomyces antimycoticus.</title>
        <authorList>
            <person name="Komaki H."/>
            <person name="Tamura T."/>
        </authorList>
    </citation>
    <scope>NUCLEOTIDE SEQUENCE [LARGE SCALE GENOMIC DNA]</scope>
    <source>
        <strain evidence="1 2">NBRC 12839</strain>
    </source>
</reference>
<accession>A0A4D4KMC3</accession>
<dbReference type="AlphaFoldDB" id="A0A4D4KMC3"/>